<dbReference type="CDD" id="cd00054">
    <property type="entry name" value="EGF_CA"/>
    <property type="match status" value="1"/>
</dbReference>
<dbReference type="PROSITE" id="PS50026">
    <property type="entry name" value="EGF_3"/>
    <property type="match status" value="1"/>
</dbReference>
<evidence type="ECO:0000256" key="2">
    <source>
        <dbReference type="ARBA" id="ARBA00022729"/>
    </source>
</evidence>
<dbReference type="PROSITE" id="PS01248">
    <property type="entry name" value="EGF_LAM_1"/>
    <property type="match status" value="1"/>
</dbReference>
<accession>A0AAW1G380</accession>
<dbReference type="GO" id="GO:0005604">
    <property type="term" value="C:basement membrane"/>
    <property type="evidence" value="ECO:0007669"/>
    <property type="project" value="UniProtKB-ARBA"/>
</dbReference>
<proteinExistence type="predicted"/>
<evidence type="ECO:0000256" key="7">
    <source>
        <dbReference type="PROSITE-ProRule" id="PRU00076"/>
    </source>
</evidence>
<dbReference type="Pfam" id="PF07974">
    <property type="entry name" value="EGF_2"/>
    <property type="match status" value="1"/>
</dbReference>
<evidence type="ECO:0008006" key="14">
    <source>
        <dbReference type="Google" id="ProtNLM"/>
    </source>
</evidence>
<organism evidence="12 13">
    <name type="scientific">Zoarces viviparus</name>
    <name type="common">Viviparous eelpout</name>
    <name type="synonym">Blennius viviparus</name>
    <dbReference type="NCBI Taxonomy" id="48416"/>
    <lineage>
        <taxon>Eukaryota</taxon>
        <taxon>Metazoa</taxon>
        <taxon>Chordata</taxon>
        <taxon>Craniata</taxon>
        <taxon>Vertebrata</taxon>
        <taxon>Euteleostomi</taxon>
        <taxon>Actinopterygii</taxon>
        <taxon>Neopterygii</taxon>
        <taxon>Teleostei</taxon>
        <taxon>Neoteleostei</taxon>
        <taxon>Acanthomorphata</taxon>
        <taxon>Eupercaria</taxon>
        <taxon>Perciformes</taxon>
        <taxon>Cottioidei</taxon>
        <taxon>Zoarcales</taxon>
        <taxon>Zoarcidae</taxon>
        <taxon>Zoarcinae</taxon>
        <taxon>Zoarces</taxon>
    </lineage>
</organism>
<name>A0AAW1G380_ZOAVI</name>
<dbReference type="PROSITE" id="PS00022">
    <property type="entry name" value="EGF_1"/>
    <property type="match status" value="1"/>
</dbReference>
<dbReference type="FunFam" id="2.10.25.10:FF:000180">
    <property type="entry name" value="Netrin G2"/>
    <property type="match status" value="1"/>
</dbReference>
<keyword evidence="2" id="KW-0732">Signal</keyword>
<dbReference type="InterPro" id="IPR050440">
    <property type="entry name" value="Laminin/Netrin_ECM"/>
</dbReference>
<evidence type="ECO:0000256" key="4">
    <source>
        <dbReference type="ARBA" id="ARBA00023157"/>
    </source>
</evidence>
<dbReference type="InterPro" id="IPR002049">
    <property type="entry name" value="LE_dom"/>
</dbReference>
<dbReference type="GO" id="GO:0009887">
    <property type="term" value="P:animal organ morphogenesis"/>
    <property type="evidence" value="ECO:0007669"/>
    <property type="project" value="TreeGrafter"/>
</dbReference>
<evidence type="ECO:0000256" key="3">
    <source>
        <dbReference type="ARBA" id="ARBA00022737"/>
    </source>
</evidence>
<dbReference type="CDD" id="cd00055">
    <property type="entry name" value="EGF_Lam"/>
    <property type="match status" value="2"/>
</dbReference>
<dbReference type="GO" id="GO:0009888">
    <property type="term" value="P:tissue development"/>
    <property type="evidence" value="ECO:0007669"/>
    <property type="project" value="TreeGrafter"/>
</dbReference>
<comment type="caution">
    <text evidence="7">Lacks conserved residue(s) required for the propagation of feature annotation.</text>
</comment>
<evidence type="ECO:0000259" key="10">
    <source>
        <dbReference type="PROSITE" id="PS50026"/>
    </source>
</evidence>
<feature type="domain" description="Laminin EGF-like" evidence="11">
    <location>
        <begin position="145"/>
        <end position="192"/>
    </location>
</feature>
<evidence type="ECO:0000256" key="5">
    <source>
        <dbReference type="ARBA" id="ARBA00023180"/>
    </source>
</evidence>
<evidence type="ECO:0000256" key="9">
    <source>
        <dbReference type="SAM" id="MobiDB-lite"/>
    </source>
</evidence>
<dbReference type="Gene3D" id="2.10.25.10">
    <property type="entry name" value="Laminin"/>
    <property type="match status" value="3"/>
</dbReference>
<evidence type="ECO:0000256" key="8">
    <source>
        <dbReference type="PROSITE-ProRule" id="PRU00460"/>
    </source>
</evidence>
<evidence type="ECO:0000259" key="11">
    <source>
        <dbReference type="PROSITE" id="PS50027"/>
    </source>
</evidence>
<protein>
    <recommendedName>
        <fullName evidence="14">Netrin</fullName>
    </recommendedName>
</protein>
<dbReference type="GO" id="GO:0007409">
    <property type="term" value="P:axonogenesis"/>
    <property type="evidence" value="ECO:0007669"/>
    <property type="project" value="TreeGrafter"/>
</dbReference>
<dbReference type="InterPro" id="IPR013111">
    <property type="entry name" value="EGF_extracell"/>
</dbReference>
<dbReference type="SMART" id="SM00180">
    <property type="entry name" value="EGF_Lam"/>
    <property type="match status" value="2"/>
</dbReference>
<dbReference type="Proteomes" id="UP001488805">
    <property type="component" value="Unassembled WGS sequence"/>
</dbReference>
<sequence length="263" mass="28579">MKGKSSGEDSAAGGPAEGSELDEKKDSKQEEMGKPKEEKVTEAKEETKEKNKEKDDKGYEKKATQKILIPGGPKFSQLSKIAYVTFQDCECNGHSNRCSYIDFINVVTCVSCKHNTRGQNCQYCRLGYYRNTSLPLEDEDVCVDCECDGGGSASPHCSDSGLCQCKDGATGRRCDTCLPGYTWREGGASCTVNVCDEEHLICQNGGTCVDLQRCICPDSFIGAFCEKKVCLKKSGCLNNAGSSSSPTSHLYLLTLSLISCNLR</sequence>
<dbReference type="Pfam" id="PF24973">
    <property type="entry name" value="EGF_LMN_ATRN"/>
    <property type="match status" value="1"/>
</dbReference>
<reference evidence="12 13" key="1">
    <citation type="journal article" date="2024" name="Genome Biol. Evol.">
        <title>Chromosome-level genome assembly of the viviparous eelpout Zoarces viviparus.</title>
        <authorList>
            <person name="Fuhrmann N."/>
            <person name="Brasseur M.V."/>
            <person name="Bakowski C.E."/>
            <person name="Podsiadlowski L."/>
            <person name="Prost S."/>
            <person name="Krehenwinkel H."/>
            <person name="Mayer C."/>
        </authorList>
    </citation>
    <scope>NUCLEOTIDE SEQUENCE [LARGE SCALE GENOMIC DNA]</scope>
    <source>
        <strain evidence="12">NO-MEL_2022_Ind0_liver</strain>
    </source>
</reference>
<dbReference type="Pfam" id="PF00053">
    <property type="entry name" value="EGF_laminin"/>
    <property type="match status" value="1"/>
</dbReference>
<feature type="disulfide bond" evidence="7">
    <location>
        <begin position="216"/>
        <end position="225"/>
    </location>
</feature>
<dbReference type="SMART" id="SM00181">
    <property type="entry name" value="EGF"/>
    <property type="match status" value="3"/>
</dbReference>
<dbReference type="EMBL" id="JBCEZU010000003">
    <property type="protein sequence ID" value="KAK9541035.1"/>
    <property type="molecule type" value="Genomic_DNA"/>
</dbReference>
<gene>
    <name evidence="12" type="ORF">VZT92_002106</name>
</gene>
<feature type="disulfide bond" evidence="8">
    <location>
        <begin position="165"/>
        <end position="174"/>
    </location>
</feature>
<dbReference type="AlphaFoldDB" id="A0AAW1G380"/>
<feature type="disulfide bond" evidence="8">
    <location>
        <begin position="145"/>
        <end position="157"/>
    </location>
</feature>
<feature type="region of interest" description="Disordered" evidence="9">
    <location>
        <begin position="1"/>
        <end position="62"/>
    </location>
</feature>
<feature type="compositionally biased region" description="Basic and acidic residues" evidence="9">
    <location>
        <begin position="21"/>
        <end position="62"/>
    </location>
</feature>
<evidence type="ECO:0000256" key="1">
    <source>
        <dbReference type="ARBA" id="ARBA00022536"/>
    </source>
</evidence>
<evidence type="ECO:0000313" key="13">
    <source>
        <dbReference type="Proteomes" id="UP001488805"/>
    </source>
</evidence>
<evidence type="ECO:0000256" key="6">
    <source>
        <dbReference type="ARBA" id="ARBA00023292"/>
    </source>
</evidence>
<keyword evidence="4 7" id="KW-1015">Disulfide bond</keyword>
<feature type="domain" description="EGF-like" evidence="10">
    <location>
        <begin position="191"/>
        <end position="226"/>
    </location>
</feature>
<evidence type="ECO:0000313" key="12">
    <source>
        <dbReference type="EMBL" id="KAK9541035.1"/>
    </source>
</evidence>
<dbReference type="FunFam" id="2.10.25.10:FF:000188">
    <property type="entry name" value="Laminin subunit gamma 2"/>
    <property type="match status" value="1"/>
</dbReference>
<dbReference type="PROSITE" id="PS50027">
    <property type="entry name" value="EGF_LAM_2"/>
    <property type="match status" value="1"/>
</dbReference>
<dbReference type="FunFam" id="2.10.25.10:FF:000112">
    <property type="entry name" value="Netrin G1"/>
    <property type="match status" value="1"/>
</dbReference>
<dbReference type="PANTHER" id="PTHR10574">
    <property type="entry name" value="NETRIN/LAMININ-RELATED"/>
    <property type="match status" value="1"/>
</dbReference>
<dbReference type="InterPro" id="IPR000742">
    <property type="entry name" value="EGF"/>
</dbReference>
<dbReference type="SUPFAM" id="SSF57196">
    <property type="entry name" value="EGF/Laminin"/>
    <property type="match status" value="2"/>
</dbReference>
<keyword evidence="6 8" id="KW-0424">Laminin EGF-like domain</keyword>
<keyword evidence="3" id="KW-0677">Repeat</keyword>
<comment type="caution">
    <text evidence="12">The sequence shown here is derived from an EMBL/GenBank/DDBJ whole genome shotgun (WGS) entry which is preliminary data.</text>
</comment>
<keyword evidence="13" id="KW-1185">Reference proteome</keyword>
<keyword evidence="5" id="KW-0325">Glycoprotein</keyword>
<keyword evidence="1 7" id="KW-0245">EGF-like domain</keyword>
<dbReference type="PANTHER" id="PTHR10574:SF27">
    <property type="entry name" value="NETRIN-G2"/>
    <property type="match status" value="1"/>
</dbReference>
<dbReference type="InterPro" id="IPR056863">
    <property type="entry name" value="LMN_ATRN_NET-like_EGF"/>
</dbReference>